<organism evidence="1 3">
    <name type="scientific">Trichinella patagoniensis</name>
    <dbReference type="NCBI Taxonomy" id="990121"/>
    <lineage>
        <taxon>Eukaryota</taxon>
        <taxon>Metazoa</taxon>
        <taxon>Ecdysozoa</taxon>
        <taxon>Nematoda</taxon>
        <taxon>Enoplea</taxon>
        <taxon>Dorylaimia</taxon>
        <taxon>Trichinellida</taxon>
        <taxon>Trichinellidae</taxon>
        <taxon>Trichinella</taxon>
    </lineage>
</organism>
<dbReference type="EMBL" id="JYDQ01000352">
    <property type="protein sequence ID" value="KRY08220.1"/>
    <property type="molecule type" value="Genomic_DNA"/>
</dbReference>
<protein>
    <submittedName>
        <fullName evidence="1">Uncharacterized protein</fullName>
    </submittedName>
</protein>
<comment type="caution">
    <text evidence="1">The sequence shown here is derived from an EMBL/GenBank/DDBJ whole genome shotgun (WGS) entry which is preliminary data.</text>
</comment>
<dbReference type="Proteomes" id="UP000054783">
    <property type="component" value="Unassembled WGS sequence"/>
</dbReference>
<reference evidence="1 3" key="1">
    <citation type="submission" date="2015-01" db="EMBL/GenBank/DDBJ databases">
        <title>Evolution of Trichinella species and genotypes.</title>
        <authorList>
            <person name="Korhonen P.K."/>
            <person name="Edoardo P."/>
            <person name="Giuseppe L.R."/>
            <person name="Gasser R.B."/>
        </authorList>
    </citation>
    <scope>NUCLEOTIDE SEQUENCE [LARGE SCALE GENOMIC DNA]</scope>
    <source>
        <strain evidence="1">ISS2496</strain>
    </source>
</reference>
<evidence type="ECO:0000313" key="1">
    <source>
        <dbReference type="EMBL" id="KRY07569.1"/>
    </source>
</evidence>
<sequence>MTSLPARIISSLTPLWIRRYFIEGPPRASVLTNRPFALLSRKQCLLLDKNLVLRVQFTQRNKQAVSLSGLLWCNTSIGIPNQDQLSVQRLH</sequence>
<dbReference type="EMBL" id="JYDQ01000438">
    <property type="protein sequence ID" value="KRY07569.1"/>
    <property type="molecule type" value="Genomic_DNA"/>
</dbReference>
<dbReference type="AlphaFoldDB" id="A0A0V0Z555"/>
<accession>A0A0V0Z555</accession>
<name>A0A0V0Z555_9BILA</name>
<evidence type="ECO:0000313" key="2">
    <source>
        <dbReference type="EMBL" id="KRY08220.1"/>
    </source>
</evidence>
<evidence type="ECO:0000313" key="3">
    <source>
        <dbReference type="Proteomes" id="UP000054783"/>
    </source>
</evidence>
<gene>
    <name evidence="2" type="ORF">T12_15952</name>
    <name evidence="1" type="ORF">T12_4732</name>
</gene>
<proteinExistence type="predicted"/>
<keyword evidence="3" id="KW-1185">Reference proteome</keyword>